<dbReference type="InterPro" id="IPR045861">
    <property type="entry name" value="CorA_cytoplasmic_dom"/>
</dbReference>
<proteinExistence type="predicted"/>
<comment type="caution">
    <text evidence="1">The sequence shown here is derived from an EMBL/GenBank/DDBJ whole genome shotgun (WGS) entry which is preliminary data.</text>
</comment>
<dbReference type="SUPFAM" id="SSF143865">
    <property type="entry name" value="CorA soluble domain-like"/>
    <property type="match status" value="1"/>
</dbReference>
<dbReference type="EMBL" id="SJPP01000001">
    <property type="protein sequence ID" value="TWU12989.1"/>
    <property type="molecule type" value="Genomic_DNA"/>
</dbReference>
<name>A0A5C6BPQ7_9PLAN</name>
<reference evidence="1 2" key="1">
    <citation type="submission" date="2019-02" db="EMBL/GenBank/DDBJ databases">
        <title>Deep-cultivation of Planctomycetes and their phenomic and genomic characterization uncovers novel biology.</title>
        <authorList>
            <person name="Wiegand S."/>
            <person name="Jogler M."/>
            <person name="Boedeker C."/>
            <person name="Pinto D."/>
            <person name="Vollmers J."/>
            <person name="Rivas-Marin E."/>
            <person name="Kohn T."/>
            <person name="Peeters S.H."/>
            <person name="Heuer A."/>
            <person name="Rast P."/>
            <person name="Oberbeckmann S."/>
            <person name="Bunk B."/>
            <person name="Jeske O."/>
            <person name="Meyerdierks A."/>
            <person name="Storesund J.E."/>
            <person name="Kallscheuer N."/>
            <person name="Luecker S."/>
            <person name="Lage O.M."/>
            <person name="Pohl T."/>
            <person name="Merkel B.J."/>
            <person name="Hornburger P."/>
            <person name="Mueller R.-W."/>
            <person name="Bruemmer F."/>
            <person name="Labrenz M."/>
            <person name="Spormann A.M."/>
            <person name="Op Den Camp H."/>
            <person name="Overmann J."/>
            <person name="Amann R."/>
            <person name="Jetten M.S.M."/>
            <person name="Mascher T."/>
            <person name="Medema M.H."/>
            <person name="Devos D.P."/>
            <person name="Kaster A.-K."/>
            <person name="Ovreas L."/>
            <person name="Rohde M."/>
            <person name="Galperin M.Y."/>
            <person name="Jogler C."/>
        </authorList>
    </citation>
    <scope>NUCLEOTIDE SEQUENCE [LARGE SCALE GENOMIC DNA]</scope>
    <source>
        <strain evidence="1 2">CA54</strain>
    </source>
</reference>
<sequence length="68" mass="7714">MVESLPKTKLSAEWVDDETHRWIDIKDTTIDELKDVFAPYNLPASILAACLATERTARFISRSDAFLS</sequence>
<protein>
    <submittedName>
        <fullName evidence="1">Uncharacterized protein</fullName>
    </submittedName>
</protein>
<evidence type="ECO:0000313" key="1">
    <source>
        <dbReference type="EMBL" id="TWU12989.1"/>
    </source>
</evidence>
<dbReference type="Proteomes" id="UP000320735">
    <property type="component" value="Unassembled WGS sequence"/>
</dbReference>
<keyword evidence="2" id="KW-1185">Reference proteome</keyword>
<gene>
    <name evidence="1" type="ORF">CA54_18150</name>
</gene>
<evidence type="ECO:0000313" key="2">
    <source>
        <dbReference type="Proteomes" id="UP000320735"/>
    </source>
</evidence>
<dbReference type="AlphaFoldDB" id="A0A5C6BPQ7"/>
<dbReference type="RefSeq" id="WP_197532301.1">
    <property type="nucleotide sequence ID" value="NZ_SJPP01000001.1"/>
</dbReference>
<accession>A0A5C6BPQ7</accession>
<organism evidence="1 2">
    <name type="scientific">Symmachiella macrocystis</name>
    <dbReference type="NCBI Taxonomy" id="2527985"/>
    <lineage>
        <taxon>Bacteria</taxon>
        <taxon>Pseudomonadati</taxon>
        <taxon>Planctomycetota</taxon>
        <taxon>Planctomycetia</taxon>
        <taxon>Planctomycetales</taxon>
        <taxon>Planctomycetaceae</taxon>
        <taxon>Symmachiella</taxon>
    </lineage>
</organism>